<keyword evidence="4" id="KW-0406">Ion transport</keyword>
<dbReference type="Gene3D" id="1.10.287.70">
    <property type="match status" value="1"/>
</dbReference>
<dbReference type="OrthoDB" id="2974133at2"/>
<dbReference type="GO" id="GO:0034220">
    <property type="term" value="P:monoatomic ion transmembrane transport"/>
    <property type="evidence" value="ECO:0007669"/>
    <property type="project" value="UniProtKB-KW"/>
</dbReference>
<keyword evidence="2" id="KW-0472">Membrane</keyword>
<feature type="transmembrane region" description="Helical" evidence="2">
    <location>
        <begin position="152"/>
        <end position="170"/>
    </location>
</feature>
<evidence type="ECO:0000313" key="4">
    <source>
        <dbReference type="EMBL" id="RLP81776.1"/>
    </source>
</evidence>
<dbReference type="SUPFAM" id="SSF81324">
    <property type="entry name" value="Voltage-gated potassium channels"/>
    <property type="match status" value="1"/>
</dbReference>
<dbReference type="EMBL" id="RCTF01000001">
    <property type="protein sequence ID" value="RLP81776.1"/>
    <property type="molecule type" value="Genomic_DNA"/>
</dbReference>
<keyword evidence="2" id="KW-0812">Transmembrane</keyword>
<feature type="region of interest" description="Disordered" evidence="1">
    <location>
        <begin position="1"/>
        <end position="30"/>
    </location>
</feature>
<reference evidence="4 5" key="1">
    <citation type="submission" date="2018-10" db="EMBL/GenBank/DDBJ databases">
        <title>Xanthobacter tagetidis genome sequencing and assembly.</title>
        <authorList>
            <person name="Maclea K.S."/>
            <person name="Goen A.E."/>
            <person name="Fatima S.A."/>
        </authorList>
    </citation>
    <scope>NUCLEOTIDE SEQUENCE [LARGE SCALE GENOMIC DNA]</scope>
    <source>
        <strain evidence="4 5">ATCC 700314</strain>
    </source>
</reference>
<evidence type="ECO:0000313" key="5">
    <source>
        <dbReference type="Proteomes" id="UP000269692"/>
    </source>
</evidence>
<dbReference type="AlphaFoldDB" id="A0A3L7AMP1"/>
<gene>
    <name evidence="4" type="ORF">D9R14_01915</name>
</gene>
<keyword evidence="5" id="KW-1185">Reference proteome</keyword>
<evidence type="ECO:0000256" key="2">
    <source>
        <dbReference type="SAM" id="Phobius"/>
    </source>
</evidence>
<feature type="transmembrane region" description="Helical" evidence="2">
    <location>
        <begin position="84"/>
        <end position="112"/>
    </location>
</feature>
<organism evidence="4 5">
    <name type="scientific">Xanthobacter tagetidis</name>
    <dbReference type="NCBI Taxonomy" id="60216"/>
    <lineage>
        <taxon>Bacteria</taxon>
        <taxon>Pseudomonadati</taxon>
        <taxon>Pseudomonadota</taxon>
        <taxon>Alphaproteobacteria</taxon>
        <taxon>Hyphomicrobiales</taxon>
        <taxon>Xanthobacteraceae</taxon>
        <taxon>Xanthobacter</taxon>
    </lineage>
</organism>
<keyword evidence="4" id="KW-0407">Ion channel</keyword>
<proteinExistence type="predicted"/>
<keyword evidence="2" id="KW-1133">Transmembrane helix</keyword>
<evidence type="ECO:0000256" key="1">
    <source>
        <dbReference type="SAM" id="MobiDB-lite"/>
    </source>
</evidence>
<dbReference type="Proteomes" id="UP000269692">
    <property type="component" value="Unassembled WGS sequence"/>
</dbReference>
<sequence length="181" mass="19409">MAGRRAAPGLGFSPATKRLASRPARSERSGVGMGVRDYLSVIMAAILLAMVTVSVHAVILAGVRRRLLRRIHGKSYADHVFREALVISATVLSLCGAHLVEILIWAAAFVWLGAITSPVDAFYFSISTYTTVGADGVSVGSHYRSLAGFESLIGPMMVAWSTAFLVEFVARMRGPDRDAGR</sequence>
<keyword evidence="4" id="KW-0813">Transport</keyword>
<comment type="caution">
    <text evidence="4">The sequence shown here is derived from an EMBL/GenBank/DDBJ whole genome shotgun (WGS) entry which is preliminary data.</text>
</comment>
<name>A0A3L7AMP1_9HYPH</name>
<accession>A0A3L7AMP1</accession>
<dbReference type="Pfam" id="PF07885">
    <property type="entry name" value="Ion_trans_2"/>
    <property type="match status" value="1"/>
</dbReference>
<feature type="transmembrane region" description="Helical" evidence="2">
    <location>
        <begin position="38"/>
        <end position="63"/>
    </location>
</feature>
<feature type="domain" description="Potassium channel" evidence="3">
    <location>
        <begin position="98"/>
        <end position="170"/>
    </location>
</feature>
<dbReference type="InterPro" id="IPR013099">
    <property type="entry name" value="K_chnl_dom"/>
</dbReference>
<protein>
    <submittedName>
        <fullName evidence="4">Two pore domain potassium channel family protein</fullName>
    </submittedName>
</protein>
<evidence type="ECO:0000259" key="3">
    <source>
        <dbReference type="Pfam" id="PF07885"/>
    </source>
</evidence>